<dbReference type="InterPro" id="IPR001849">
    <property type="entry name" value="PH_domain"/>
</dbReference>
<comment type="similarity">
    <text evidence="1">Belongs to the OSBP family.</text>
</comment>
<name>A0ABP9YBB9_9FUNG</name>
<evidence type="ECO:0000313" key="9">
    <source>
        <dbReference type="Proteomes" id="UP001476247"/>
    </source>
</evidence>
<dbReference type="PROSITE" id="PS50866">
    <property type="entry name" value="GOLD"/>
    <property type="match status" value="1"/>
</dbReference>
<keyword evidence="3" id="KW-0445">Lipid transport</keyword>
<feature type="domain" description="PH" evidence="6">
    <location>
        <begin position="178"/>
        <end position="270"/>
    </location>
</feature>
<dbReference type="InterPro" id="IPR000648">
    <property type="entry name" value="Oxysterol-bd"/>
</dbReference>
<evidence type="ECO:0000256" key="4">
    <source>
        <dbReference type="ARBA" id="ARBA00023121"/>
    </source>
</evidence>
<proteinExistence type="inferred from homology"/>
<keyword evidence="4" id="KW-0446">Lipid-binding</keyword>
<feature type="region of interest" description="Disordered" evidence="5">
    <location>
        <begin position="451"/>
        <end position="473"/>
    </location>
</feature>
<evidence type="ECO:0000256" key="1">
    <source>
        <dbReference type="ARBA" id="ARBA00008842"/>
    </source>
</evidence>
<sequence length="861" mass="97547">MPEIRVRPGTVFEHHVCTKKENVRIQWSFSTRNRKICFGLFYKATEGGSTRASFVAERDGQQQSYSDDEGRRNSTSVKDSSSSVYSRSKKKKASAIHFLDNDFIELVPIEPIERSKVPTVGSFDALEPGNYVLVFDNMFSMHKSKMLTLDVSTNEEQQDEEEEEEEEEEEDEAVALLDHDMSGWLLKKRRKKMQGWAKRWFELTPDGVLSYSFRKDSVKRGSIQTLFATVSVSPKQRIIHLDSGTTTFHLRALSTEQFDQWLEGIRGKRAKKVVWEEHDDGTRSAISLSSEIDHNQVIVKALNDLDVELKSLSTLLVSNNQEPVVASSSSASMVSTPPPPLLHHSSGSSIKLRFPFKRGASYSSTLDAYHQSPSTVVVLEKVSRSIKLMTDYREKLANAYDQSVNTLLDVPGSRTGTGLMSHRSVSSFYSYGGISDTFFDAEDFSISGEEDVVAGDSEDEDSSHGEENVSKDLISRRTRLPHTVAVKKLSIISLLRKFIGKDLSSIPLPIMLNEPLNLLQRLCEELEYSELLDHAATQASSMDRLMYVTAFAVSGYASTHYRLGRKPFNPLLGETYECVRTDKGFTFISEKVSHVPNTMACHASSRNFEFRQSFAGDIKFWGQSMDLYTKGQGHVTLTGHQDQFTYTKPMSSSKNLVTGTKYIEHVGEMRVNNHETGEYAIVNFKESKSGSGFFSSGGGNIMDRNKIEAKFFDCRGSLIKEVEGKWNDTLSEVSGPDQYTVIWRAKAPDVQEPQEYYGFTQFAMELNEITALEESKLPATDTRYRKDQRLFEDGFVSEAEVEKTRVEQFQRERRAQGESAVPMWFEMKEDKYHPDGESWQYKGGYWEARSSGQWPQAVNLW</sequence>
<feature type="compositionally biased region" description="Basic and acidic residues" evidence="5">
    <location>
        <begin position="462"/>
        <end position="473"/>
    </location>
</feature>
<evidence type="ECO:0000259" key="6">
    <source>
        <dbReference type="PROSITE" id="PS50003"/>
    </source>
</evidence>
<feature type="region of interest" description="Disordered" evidence="5">
    <location>
        <begin position="55"/>
        <end position="84"/>
    </location>
</feature>
<dbReference type="Pfam" id="PF15409">
    <property type="entry name" value="PH_8"/>
    <property type="match status" value="1"/>
</dbReference>
<dbReference type="Gene3D" id="2.60.120.680">
    <property type="entry name" value="GOLD domain"/>
    <property type="match status" value="1"/>
</dbReference>
<feature type="region of interest" description="Disordered" evidence="5">
    <location>
        <begin position="150"/>
        <end position="172"/>
    </location>
</feature>
<dbReference type="SUPFAM" id="SSF101576">
    <property type="entry name" value="Supernatant protein factor (SPF), C-terminal domain"/>
    <property type="match status" value="1"/>
</dbReference>
<evidence type="ECO:0000256" key="3">
    <source>
        <dbReference type="ARBA" id="ARBA00023055"/>
    </source>
</evidence>
<dbReference type="Gene3D" id="2.40.160.120">
    <property type="match status" value="1"/>
</dbReference>
<reference evidence="8 9" key="1">
    <citation type="submission" date="2024-04" db="EMBL/GenBank/DDBJ databases">
        <title>genome sequences of Mucor flavus KT1a and Helicostylum pulchrum KT1b strains isolation_sourced from the surface of a dry-aged beef.</title>
        <authorList>
            <person name="Toyotome T."/>
            <person name="Hosono M."/>
            <person name="Torimaru M."/>
            <person name="Fukuda K."/>
            <person name="Mikami N."/>
        </authorList>
    </citation>
    <scope>NUCLEOTIDE SEQUENCE [LARGE SCALE GENOMIC DNA]</scope>
    <source>
        <strain evidence="8 9">KT1b</strain>
    </source>
</reference>
<dbReference type="PANTHER" id="PTHR10972:SF203">
    <property type="entry name" value="OXYSTEROL-BINDING PROTEIN HOMOLOG 3"/>
    <property type="match status" value="1"/>
</dbReference>
<evidence type="ECO:0000259" key="7">
    <source>
        <dbReference type="PROSITE" id="PS50866"/>
    </source>
</evidence>
<dbReference type="Proteomes" id="UP001476247">
    <property type="component" value="Unassembled WGS sequence"/>
</dbReference>
<dbReference type="InterPro" id="IPR041680">
    <property type="entry name" value="PH_8"/>
</dbReference>
<gene>
    <name evidence="8" type="ORF">HPULCUR_009085</name>
</gene>
<dbReference type="SMART" id="SM00233">
    <property type="entry name" value="PH"/>
    <property type="match status" value="1"/>
</dbReference>
<evidence type="ECO:0000256" key="5">
    <source>
        <dbReference type="SAM" id="MobiDB-lite"/>
    </source>
</evidence>
<keyword evidence="2" id="KW-0813">Transport</keyword>
<dbReference type="Pfam" id="PF01237">
    <property type="entry name" value="Oxysterol_BP"/>
    <property type="match status" value="1"/>
</dbReference>
<dbReference type="PROSITE" id="PS50003">
    <property type="entry name" value="PH_DOMAIN"/>
    <property type="match status" value="1"/>
</dbReference>
<dbReference type="SUPFAM" id="SSF50729">
    <property type="entry name" value="PH domain-like"/>
    <property type="match status" value="1"/>
</dbReference>
<evidence type="ECO:0000256" key="2">
    <source>
        <dbReference type="ARBA" id="ARBA00022448"/>
    </source>
</evidence>
<dbReference type="Gene3D" id="2.30.29.30">
    <property type="entry name" value="Pleckstrin-homology domain (PH domain)/Phosphotyrosine-binding domain (PTB)"/>
    <property type="match status" value="1"/>
</dbReference>
<protein>
    <recommendedName>
        <fullName evidence="10">Oxysterol-binding protein</fullName>
    </recommendedName>
</protein>
<evidence type="ECO:0000313" key="8">
    <source>
        <dbReference type="EMBL" id="GAA5803602.1"/>
    </source>
</evidence>
<dbReference type="EMBL" id="BAABUJ010000029">
    <property type="protein sequence ID" value="GAA5803602.1"/>
    <property type="molecule type" value="Genomic_DNA"/>
</dbReference>
<accession>A0ABP9YBB9</accession>
<dbReference type="SUPFAM" id="SSF144000">
    <property type="entry name" value="Oxysterol-binding protein-like"/>
    <property type="match status" value="1"/>
</dbReference>
<dbReference type="InterPro" id="IPR036598">
    <property type="entry name" value="GOLD_dom_sf"/>
</dbReference>
<evidence type="ECO:0008006" key="10">
    <source>
        <dbReference type="Google" id="ProtNLM"/>
    </source>
</evidence>
<feature type="compositionally biased region" description="Acidic residues" evidence="5">
    <location>
        <begin position="156"/>
        <end position="172"/>
    </location>
</feature>
<dbReference type="InterPro" id="IPR037239">
    <property type="entry name" value="OSBP_sf"/>
</dbReference>
<feature type="domain" description="GOLD" evidence="7">
    <location>
        <begin position="1"/>
        <end position="153"/>
    </location>
</feature>
<dbReference type="Pfam" id="PF13897">
    <property type="entry name" value="GOLD_2"/>
    <property type="match status" value="1"/>
</dbReference>
<feature type="compositionally biased region" description="Low complexity" evidence="5">
    <location>
        <begin position="74"/>
        <end position="84"/>
    </location>
</feature>
<feature type="compositionally biased region" description="Acidic residues" evidence="5">
    <location>
        <begin position="451"/>
        <end position="461"/>
    </location>
</feature>
<organism evidence="8 9">
    <name type="scientific">Helicostylum pulchrum</name>
    <dbReference type="NCBI Taxonomy" id="562976"/>
    <lineage>
        <taxon>Eukaryota</taxon>
        <taxon>Fungi</taxon>
        <taxon>Fungi incertae sedis</taxon>
        <taxon>Mucoromycota</taxon>
        <taxon>Mucoromycotina</taxon>
        <taxon>Mucoromycetes</taxon>
        <taxon>Mucorales</taxon>
        <taxon>Mucorineae</taxon>
        <taxon>Mucoraceae</taxon>
        <taxon>Helicostylum</taxon>
    </lineage>
</organism>
<dbReference type="InterPro" id="IPR009038">
    <property type="entry name" value="GOLD_dom"/>
</dbReference>
<keyword evidence="9" id="KW-1185">Reference proteome</keyword>
<comment type="caution">
    <text evidence="8">The sequence shown here is derived from an EMBL/GenBank/DDBJ whole genome shotgun (WGS) entry which is preliminary data.</text>
</comment>
<dbReference type="PANTHER" id="PTHR10972">
    <property type="entry name" value="OXYSTEROL-BINDING PROTEIN-RELATED"/>
    <property type="match status" value="1"/>
</dbReference>
<dbReference type="InterPro" id="IPR011993">
    <property type="entry name" value="PH-like_dom_sf"/>
</dbReference>